<dbReference type="AlphaFoldDB" id="A0A820FYS2"/>
<dbReference type="EMBL" id="CAJOBP010001285">
    <property type="protein sequence ID" value="CAF4271225.1"/>
    <property type="molecule type" value="Genomic_DNA"/>
</dbReference>
<protein>
    <recommendedName>
        <fullName evidence="1">BRCT domain-containing protein</fullName>
    </recommendedName>
</protein>
<feature type="domain" description="BRCT" evidence="1">
    <location>
        <begin position="14"/>
        <end position="115"/>
    </location>
</feature>
<dbReference type="InterPro" id="IPR001357">
    <property type="entry name" value="BRCT_dom"/>
</dbReference>
<dbReference type="Proteomes" id="UP000663873">
    <property type="component" value="Unassembled WGS sequence"/>
</dbReference>
<reference evidence="2" key="1">
    <citation type="submission" date="2021-02" db="EMBL/GenBank/DDBJ databases">
        <authorList>
            <person name="Nowell W R."/>
        </authorList>
    </citation>
    <scope>NUCLEOTIDE SEQUENCE</scope>
</reference>
<gene>
    <name evidence="2" type="ORF">UJA718_LOCUS10789</name>
</gene>
<proteinExistence type="predicted"/>
<evidence type="ECO:0000313" key="2">
    <source>
        <dbReference type="EMBL" id="CAF4271225.1"/>
    </source>
</evidence>
<name>A0A820FYS2_9BILA</name>
<keyword evidence="3" id="KW-1185">Reference proteome</keyword>
<dbReference type="Gene3D" id="3.40.50.10190">
    <property type="entry name" value="BRCT domain"/>
    <property type="match status" value="1"/>
</dbReference>
<comment type="caution">
    <text evidence="2">The sequence shown here is derived from an EMBL/GenBank/DDBJ whole genome shotgun (WGS) entry which is preliminary data.</text>
</comment>
<evidence type="ECO:0000259" key="1">
    <source>
        <dbReference type="PROSITE" id="PS50172"/>
    </source>
</evidence>
<dbReference type="SUPFAM" id="SSF52113">
    <property type="entry name" value="BRCT domain"/>
    <property type="match status" value="1"/>
</dbReference>
<organism evidence="2 3">
    <name type="scientific">Rotaria socialis</name>
    <dbReference type="NCBI Taxonomy" id="392032"/>
    <lineage>
        <taxon>Eukaryota</taxon>
        <taxon>Metazoa</taxon>
        <taxon>Spiralia</taxon>
        <taxon>Gnathifera</taxon>
        <taxon>Rotifera</taxon>
        <taxon>Eurotatoria</taxon>
        <taxon>Bdelloidea</taxon>
        <taxon>Philodinida</taxon>
        <taxon>Philodinidae</taxon>
        <taxon>Rotaria</taxon>
    </lineage>
</organism>
<evidence type="ECO:0000313" key="3">
    <source>
        <dbReference type="Proteomes" id="UP000663873"/>
    </source>
</evidence>
<accession>A0A820FYS2</accession>
<dbReference type="PROSITE" id="PS50172">
    <property type="entry name" value="BRCT"/>
    <property type="match status" value="1"/>
</dbReference>
<sequence>MQRSRQSNLAHNLPTSLLFEKFSIMLKCDGCQKLMNNNELIELVKLSGAKHTIESYFSRLQTDLTRIVLCEKEYLVQRKEIYEKCIHIGIHFLSPEWFLESLVQYRIQPFEDYQILP</sequence>
<dbReference type="InterPro" id="IPR036420">
    <property type="entry name" value="BRCT_dom_sf"/>
</dbReference>